<gene>
    <name evidence="2" type="ORF">SDC9_101498</name>
</gene>
<evidence type="ECO:0000259" key="1">
    <source>
        <dbReference type="Pfam" id="PF01796"/>
    </source>
</evidence>
<proteinExistence type="predicted"/>
<evidence type="ECO:0000313" key="2">
    <source>
        <dbReference type="EMBL" id="MPM54718.1"/>
    </source>
</evidence>
<dbReference type="InterPro" id="IPR002878">
    <property type="entry name" value="ChsH2_C"/>
</dbReference>
<accession>A0A645APM6</accession>
<reference evidence="2" key="1">
    <citation type="submission" date="2019-08" db="EMBL/GenBank/DDBJ databases">
        <authorList>
            <person name="Kucharzyk K."/>
            <person name="Murdoch R.W."/>
            <person name="Higgins S."/>
            <person name="Loffler F."/>
        </authorList>
    </citation>
    <scope>NUCLEOTIDE SEQUENCE</scope>
</reference>
<dbReference type="SUPFAM" id="SSF50249">
    <property type="entry name" value="Nucleic acid-binding proteins"/>
    <property type="match status" value="1"/>
</dbReference>
<dbReference type="EMBL" id="VSSQ01014930">
    <property type="protein sequence ID" value="MPM54718.1"/>
    <property type="molecule type" value="Genomic_DNA"/>
</dbReference>
<name>A0A645APM6_9ZZZZ</name>
<dbReference type="InterPro" id="IPR012340">
    <property type="entry name" value="NA-bd_OB-fold"/>
</dbReference>
<sequence>METLKIYTYTIIRSPAPAFQSCAPYICAVLERGDGSRFMCKIDGYKDGLSVTVGQPVKEQVTDGQTIYYV</sequence>
<comment type="caution">
    <text evidence="2">The sequence shown here is derived from an EMBL/GenBank/DDBJ whole genome shotgun (WGS) entry which is preliminary data.</text>
</comment>
<dbReference type="Pfam" id="PF01796">
    <property type="entry name" value="OB_ChsH2_C"/>
    <property type="match status" value="1"/>
</dbReference>
<organism evidence="2">
    <name type="scientific">bioreactor metagenome</name>
    <dbReference type="NCBI Taxonomy" id="1076179"/>
    <lineage>
        <taxon>unclassified sequences</taxon>
        <taxon>metagenomes</taxon>
        <taxon>ecological metagenomes</taxon>
    </lineage>
</organism>
<dbReference type="AlphaFoldDB" id="A0A645APM6"/>
<protein>
    <recommendedName>
        <fullName evidence="1">ChsH2 C-terminal OB-fold domain-containing protein</fullName>
    </recommendedName>
</protein>
<feature type="domain" description="ChsH2 C-terminal OB-fold" evidence="1">
    <location>
        <begin position="5"/>
        <end position="58"/>
    </location>
</feature>